<sequence>MAMTLRLTDEQERALARLAEADGVSKHEAVVRAITETAARRTQADEVRDASEVARARYASLLDRLAQ</sequence>
<gene>
    <name evidence="1" type="ORF">ACFQV2_04540</name>
</gene>
<dbReference type="InterPro" id="IPR010985">
    <property type="entry name" value="Ribbon_hlx_hlx"/>
</dbReference>
<dbReference type="SUPFAM" id="SSF47598">
    <property type="entry name" value="Ribbon-helix-helix"/>
    <property type="match status" value="1"/>
</dbReference>
<evidence type="ECO:0000313" key="1">
    <source>
        <dbReference type="EMBL" id="MFC7613010.1"/>
    </source>
</evidence>
<evidence type="ECO:0000313" key="2">
    <source>
        <dbReference type="Proteomes" id="UP001596512"/>
    </source>
</evidence>
<reference evidence="2" key="1">
    <citation type="journal article" date="2019" name="Int. J. Syst. Evol. Microbiol.">
        <title>The Global Catalogue of Microorganisms (GCM) 10K type strain sequencing project: providing services to taxonomists for standard genome sequencing and annotation.</title>
        <authorList>
            <consortium name="The Broad Institute Genomics Platform"/>
            <consortium name="The Broad Institute Genome Sequencing Center for Infectious Disease"/>
            <person name="Wu L."/>
            <person name="Ma J."/>
        </authorList>
    </citation>
    <scope>NUCLEOTIDE SEQUENCE [LARGE SCALE GENOMIC DNA]</scope>
    <source>
        <strain evidence="2">JCM 17695</strain>
    </source>
</reference>
<keyword evidence="2" id="KW-1185">Reference proteome</keyword>
<accession>A0ABW2TGX8</accession>
<organism evidence="1 2">
    <name type="scientific">Actinokineospora soli</name>
    <dbReference type="NCBI Taxonomy" id="1048753"/>
    <lineage>
        <taxon>Bacteria</taxon>
        <taxon>Bacillati</taxon>
        <taxon>Actinomycetota</taxon>
        <taxon>Actinomycetes</taxon>
        <taxon>Pseudonocardiales</taxon>
        <taxon>Pseudonocardiaceae</taxon>
        <taxon>Actinokineospora</taxon>
    </lineage>
</organism>
<proteinExistence type="predicted"/>
<name>A0ABW2TGX8_9PSEU</name>
<dbReference type="Proteomes" id="UP001596512">
    <property type="component" value="Unassembled WGS sequence"/>
</dbReference>
<dbReference type="EMBL" id="JBHTEY010000004">
    <property type="protein sequence ID" value="MFC7613010.1"/>
    <property type="molecule type" value="Genomic_DNA"/>
</dbReference>
<protein>
    <submittedName>
        <fullName evidence="1">CopG family transcriptional regulator</fullName>
    </submittedName>
</protein>
<comment type="caution">
    <text evidence="1">The sequence shown here is derived from an EMBL/GenBank/DDBJ whole genome shotgun (WGS) entry which is preliminary data.</text>
</comment>